<keyword evidence="1" id="KW-0805">Transcription regulation</keyword>
<dbReference type="PROSITE" id="PS01124">
    <property type="entry name" value="HTH_ARAC_FAMILY_2"/>
    <property type="match status" value="1"/>
</dbReference>
<dbReference type="RefSeq" id="WP_183569998.1">
    <property type="nucleotide sequence ID" value="NZ_CBCSLB010000023.1"/>
</dbReference>
<evidence type="ECO:0000256" key="2">
    <source>
        <dbReference type="ARBA" id="ARBA00023125"/>
    </source>
</evidence>
<dbReference type="InterPro" id="IPR003313">
    <property type="entry name" value="AraC-bd"/>
</dbReference>
<dbReference type="Proteomes" id="UP000518605">
    <property type="component" value="Unassembled WGS sequence"/>
</dbReference>
<keyword evidence="6" id="KW-1185">Reference proteome</keyword>
<organism evidence="5 6">
    <name type="scientific">Paenibacillus endophyticus</name>
    <dbReference type="NCBI Taxonomy" id="1294268"/>
    <lineage>
        <taxon>Bacteria</taxon>
        <taxon>Bacillati</taxon>
        <taxon>Bacillota</taxon>
        <taxon>Bacilli</taxon>
        <taxon>Bacillales</taxon>
        <taxon>Paenibacillaceae</taxon>
        <taxon>Paenibacillus</taxon>
    </lineage>
</organism>
<dbReference type="AlphaFoldDB" id="A0A7W5CEG0"/>
<evidence type="ECO:0000313" key="6">
    <source>
        <dbReference type="Proteomes" id="UP000518605"/>
    </source>
</evidence>
<dbReference type="SUPFAM" id="SSF46689">
    <property type="entry name" value="Homeodomain-like"/>
    <property type="match status" value="2"/>
</dbReference>
<sequence>MSEELIVELKTPPIPYYLGSGCSEFQIGDHHPNRKNLGIYDLLIVAKGELHIGENRQQWKLTRGDTLLLLPEGEHYSVSPCYQETVFYWVHFEHSKHQETYPKNNQKGILYSTRPFGNPYGLRLPKHSQLSNPELYFNLVKQLLALPINGSFWEEQRLLAELLAMLEKEGLNNTRSVSARLAELAAAYIQKNYREKITNEILASALHFHPNYIVRCMKAKYELTPNEYLLEFRLERAKRLLITTEWPIELISEEVGFRYSPYFSACFKRSVGLSPIRFRKQFLK</sequence>
<dbReference type="Pfam" id="PF12833">
    <property type="entry name" value="HTH_18"/>
    <property type="match status" value="1"/>
</dbReference>
<protein>
    <submittedName>
        <fullName evidence="5">YesN/AraC family two-component response regulator</fullName>
    </submittedName>
</protein>
<evidence type="ECO:0000259" key="4">
    <source>
        <dbReference type="PROSITE" id="PS01124"/>
    </source>
</evidence>
<dbReference type="SUPFAM" id="SSF51215">
    <property type="entry name" value="Regulatory protein AraC"/>
    <property type="match status" value="1"/>
</dbReference>
<feature type="domain" description="HTH araC/xylS-type" evidence="4">
    <location>
        <begin position="183"/>
        <end position="281"/>
    </location>
</feature>
<name>A0A7W5CEG0_9BACL</name>
<dbReference type="GO" id="GO:0043565">
    <property type="term" value="F:sequence-specific DNA binding"/>
    <property type="evidence" value="ECO:0007669"/>
    <property type="project" value="InterPro"/>
</dbReference>
<evidence type="ECO:0000256" key="1">
    <source>
        <dbReference type="ARBA" id="ARBA00023015"/>
    </source>
</evidence>
<gene>
    <name evidence="5" type="ORF">FHS16_005482</name>
</gene>
<dbReference type="Gene3D" id="1.10.10.60">
    <property type="entry name" value="Homeodomain-like"/>
    <property type="match status" value="2"/>
</dbReference>
<dbReference type="PANTHER" id="PTHR43280:SF30">
    <property type="entry name" value="MMSAB OPERON REGULATORY PROTEIN"/>
    <property type="match status" value="1"/>
</dbReference>
<evidence type="ECO:0000313" key="5">
    <source>
        <dbReference type="EMBL" id="MBB3155374.1"/>
    </source>
</evidence>
<keyword evidence="2" id="KW-0238">DNA-binding</keyword>
<proteinExistence type="predicted"/>
<comment type="caution">
    <text evidence="5">The sequence shown here is derived from an EMBL/GenBank/DDBJ whole genome shotgun (WGS) entry which is preliminary data.</text>
</comment>
<dbReference type="SMART" id="SM00342">
    <property type="entry name" value="HTH_ARAC"/>
    <property type="match status" value="1"/>
</dbReference>
<reference evidence="5 6" key="1">
    <citation type="submission" date="2020-08" db="EMBL/GenBank/DDBJ databases">
        <title>Genomic Encyclopedia of Type Strains, Phase III (KMG-III): the genomes of soil and plant-associated and newly described type strains.</title>
        <authorList>
            <person name="Whitman W."/>
        </authorList>
    </citation>
    <scope>NUCLEOTIDE SEQUENCE [LARGE SCALE GENOMIC DNA]</scope>
    <source>
        <strain evidence="5 6">CECT 8234</strain>
    </source>
</reference>
<dbReference type="InterPro" id="IPR009057">
    <property type="entry name" value="Homeodomain-like_sf"/>
</dbReference>
<dbReference type="Pfam" id="PF02311">
    <property type="entry name" value="AraC_binding"/>
    <property type="match status" value="1"/>
</dbReference>
<dbReference type="EMBL" id="JACHXW010000024">
    <property type="protein sequence ID" value="MBB3155374.1"/>
    <property type="molecule type" value="Genomic_DNA"/>
</dbReference>
<accession>A0A7W5CEG0</accession>
<dbReference type="GO" id="GO:0003700">
    <property type="term" value="F:DNA-binding transcription factor activity"/>
    <property type="evidence" value="ECO:0007669"/>
    <property type="project" value="InterPro"/>
</dbReference>
<evidence type="ECO:0000256" key="3">
    <source>
        <dbReference type="ARBA" id="ARBA00023163"/>
    </source>
</evidence>
<dbReference type="InterPro" id="IPR018060">
    <property type="entry name" value="HTH_AraC"/>
</dbReference>
<dbReference type="InterPro" id="IPR037923">
    <property type="entry name" value="HTH-like"/>
</dbReference>
<keyword evidence="3" id="KW-0804">Transcription</keyword>
<dbReference type="PANTHER" id="PTHR43280">
    <property type="entry name" value="ARAC-FAMILY TRANSCRIPTIONAL REGULATOR"/>
    <property type="match status" value="1"/>
</dbReference>